<reference evidence="2" key="2">
    <citation type="submission" date="2015-07" db="EMBL/GenBank/DDBJ databases">
        <title>Contrasting host-pathogen interactions and genome evolution in two generalist and specialist microsporidian pathogens of mosquitoes.</title>
        <authorList>
            <consortium name="The Broad Institute Genomics Platform"/>
            <consortium name="The Broad Institute Genome Sequencing Center for Infectious Disease"/>
            <person name="Cuomo C.A."/>
            <person name="Sanscrainte N.D."/>
            <person name="Goldberg J.M."/>
            <person name="Heiman D."/>
            <person name="Young S."/>
            <person name="Zeng Q."/>
            <person name="Becnel J.J."/>
            <person name="Birren B.W."/>
        </authorList>
    </citation>
    <scope>NUCLEOTIDE SEQUENCE [LARGE SCALE GENOMIC DNA]</scope>
    <source>
        <strain evidence="2">USNM 41457</strain>
    </source>
</reference>
<dbReference type="AlphaFoldDB" id="J9DFD4"/>
<dbReference type="VEuPathDB" id="MicrosporidiaDB:EDEG_00500"/>
<gene>
    <name evidence="1" type="ORF">EDEG_00500</name>
</gene>
<proteinExistence type="predicted"/>
<dbReference type="EMBL" id="AFBI03000005">
    <property type="protein sequence ID" value="EJW01315.1"/>
    <property type="molecule type" value="Genomic_DNA"/>
</dbReference>
<protein>
    <submittedName>
        <fullName evidence="1">Uncharacterized protein</fullName>
    </submittedName>
</protein>
<dbReference type="Proteomes" id="UP000003163">
    <property type="component" value="Unassembled WGS sequence"/>
</dbReference>
<evidence type="ECO:0000313" key="2">
    <source>
        <dbReference type="Proteomes" id="UP000003163"/>
    </source>
</evidence>
<name>J9DFD4_EDHAE</name>
<organism evidence="1 2">
    <name type="scientific">Edhazardia aedis (strain USNM 41457)</name>
    <name type="common">Microsporidian parasite</name>
    <dbReference type="NCBI Taxonomy" id="1003232"/>
    <lineage>
        <taxon>Eukaryota</taxon>
        <taxon>Fungi</taxon>
        <taxon>Fungi incertae sedis</taxon>
        <taxon>Microsporidia</taxon>
        <taxon>Edhazardia</taxon>
    </lineage>
</organism>
<accession>J9DFD4</accession>
<keyword evidence="2" id="KW-1185">Reference proteome</keyword>
<comment type="caution">
    <text evidence="1">The sequence shown here is derived from an EMBL/GenBank/DDBJ whole genome shotgun (WGS) entry which is preliminary data.</text>
</comment>
<dbReference type="HOGENOM" id="CLU_598553_0_0_1"/>
<reference evidence="1 2" key="1">
    <citation type="submission" date="2011-08" db="EMBL/GenBank/DDBJ databases">
        <authorList>
            <person name="Liu Z.J."/>
            <person name="Shi F.L."/>
            <person name="Lu J.Q."/>
            <person name="Li M."/>
            <person name="Wang Z.L."/>
        </authorList>
    </citation>
    <scope>NUCLEOTIDE SEQUENCE [LARGE SCALE GENOMIC DNA]</scope>
    <source>
        <strain evidence="1 2">USNM 41457</strain>
    </source>
</reference>
<evidence type="ECO:0000313" key="1">
    <source>
        <dbReference type="EMBL" id="EJW01315.1"/>
    </source>
</evidence>
<sequence>MEYLEKKSRKSKELFLDYSKLIDFKFLDIVNFNEIKSLINIKNVDDYPLYTDLFIKFKILTLKFKRVNLISEIDVDTAMSFINTTLDTVLKKHELIELFNLLFSLIKRTDKFDEDVVNICKHFHKSNFLKKNLSKILRHIEVKNPLLFQECPESLKSYVITRKKVIDSINIQIKNIFSVFHTKVLRSEAFNLFINADPRIYSNMLPVEFNSLSMRNSKKMCCMLSIEKKFVLSKIIGPFHPFNVFIGKDVQVDFSTYICEFVRIEYMKYIKTAKNMFKFVYVNQLIDNTGLRFNYISNFQAFIKEFFRKENIKSGIYFFTYDNFLDSKYFMLIEKLIGEMCKSKDKIRRELGVNLLYILISEFQVSDSKNMIGCTENTTLSNNLNVFSYNLVCKKSDFGSDEIKNSREINLNRSICNFNSNNRDVVCNSNLNDIVTHEKYSYNNYSYLIYASEKSFF</sequence>
<dbReference type="InParanoid" id="J9DFD4"/>